<keyword evidence="1" id="KW-0673">Quorum sensing</keyword>
<comment type="caution">
    <text evidence="5">The sequence shown here is derived from an EMBL/GenBank/DDBJ whole genome shotgun (WGS) entry which is preliminary data.</text>
</comment>
<keyword evidence="6" id="KW-1185">Reference proteome</keyword>
<evidence type="ECO:0000256" key="4">
    <source>
        <dbReference type="ARBA" id="ARBA00022929"/>
    </source>
</evidence>
<keyword evidence="2 5" id="KW-0808">Transferase</keyword>
<evidence type="ECO:0000256" key="2">
    <source>
        <dbReference type="ARBA" id="ARBA00022679"/>
    </source>
</evidence>
<dbReference type="Pfam" id="PF13444">
    <property type="entry name" value="Acetyltransf_5"/>
    <property type="match status" value="1"/>
</dbReference>
<dbReference type="GO" id="GO:0016740">
    <property type="term" value="F:transferase activity"/>
    <property type="evidence" value="ECO:0007669"/>
    <property type="project" value="UniProtKB-KW"/>
</dbReference>
<evidence type="ECO:0000313" key="5">
    <source>
        <dbReference type="EMBL" id="TPG59167.1"/>
    </source>
</evidence>
<accession>A0A502GAG1</accession>
<dbReference type="OrthoDB" id="582214at2"/>
<dbReference type="GO" id="GO:0009372">
    <property type="term" value="P:quorum sensing"/>
    <property type="evidence" value="ECO:0007669"/>
    <property type="project" value="UniProtKB-KW"/>
</dbReference>
<dbReference type="InterPro" id="IPR001690">
    <property type="entry name" value="Autoind_synthase"/>
</dbReference>
<protein>
    <submittedName>
        <fullName evidence="5">GNAT family N-acetyltransferase</fullName>
    </submittedName>
</protein>
<dbReference type="AlphaFoldDB" id="A0A502GAG1"/>
<organism evidence="5 6">
    <name type="scientific">Muricoccus nepalensis</name>
    <dbReference type="NCBI Taxonomy" id="1854500"/>
    <lineage>
        <taxon>Bacteria</taxon>
        <taxon>Pseudomonadati</taxon>
        <taxon>Pseudomonadota</taxon>
        <taxon>Alphaproteobacteria</taxon>
        <taxon>Acetobacterales</taxon>
        <taxon>Roseomonadaceae</taxon>
        <taxon>Muricoccus</taxon>
    </lineage>
</organism>
<keyword evidence="4" id="KW-0071">Autoinducer synthesis</keyword>
<dbReference type="GO" id="GO:0007165">
    <property type="term" value="P:signal transduction"/>
    <property type="evidence" value="ECO:0007669"/>
    <property type="project" value="TreeGrafter"/>
</dbReference>
<name>A0A502GAG1_9PROT</name>
<reference evidence="5 6" key="1">
    <citation type="journal article" date="2019" name="Environ. Microbiol.">
        <title>Species interactions and distinct microbial communities in high Arctic permafrost affected cryosols are associated with the CH4 and CO2 gas fluxes.</title>
        <authorList>
            <person name="Altshuler I."/>
            <person name="Hamel J."/>
            <person name="Turney S."/>
            <person name="Magnuson E."/>
            <person name="Levesque R."/>
            <person name="Greer C."/>
            <person name="Whyte L.G."/>
        </authorList>
    </citation>
    <scope>NUCLEOTIDE SEQUENCE [LARGE SCALE GENOMIC DNA]</scope>
    <source>
        <strain evidence="5 6">S9.3B</strain>
    </source>
</reference>
<evidence type="ECO:0000256" key="1">
    <source>
        <dbReference type="ARBA" id="ARBA00022654"/>
    </source>
</evidence>
<dbReference type="RefSeq" id="WP_140882154.1">
    <property type="nucleotide sequence ID" value="NZ_RCZP01000004.1"/>
</dbReference>
<dbReference type="EMBL" id="RCZP01000004">
    <property type="protein sequence ID" value="TPG59167.1"/>
    <property type="molecule type" value="Genomic_DNA"/>
</dbReference>
<dbReference type="Proteomes" id="UP000317078">
    <property type="component" value="Unassembled WGS sequence"/>
</dbReference>
<proteinExistence type="predicted"/>
<gene>
    <name evidence="5" type="ORF">EAH89_07445</name>
</gene>
<dbReference type="PANTHER" id="PTHR39322">
    <property type="entry name" value="ACYL-HOMOSERINE-LACTONE SYNTHASE"/>
    <property type="match status" value="1"/>
</dbReference>
<evidence type="ECO:0000256" key="3">
    <source>
        <dbReference type="ARBA" id="ARBA00022691"/>
    </source>
</evidence>
<keyword evidence="3" id="KW-0949">S-adenosyl-L-methionine</keyword>
<evidence type="ECO:0000313" key="6">
    <source>
        <dbReference type="Proteomes" id="UP000317078"/>
    </source>
</evidence>
<dbReference type="PANTHER" id="PTHR39322:SF1">
    <property type="entry name" value="ISOVALERYL-HOMOSERINE LACTONE SYNTHASE"/>
    <property type="match status" value="1"/>
</dbReference>
<sequence length="225" mass="24896">MTSSVSGLLDAAKDFEVTIADTPERLRAAYRLRHQVYCMERGYEPGDGTLETDRFDRRAGHALLTQRSTGRLVGTVRIVAPSGRPHDLDLPMQKLCGDVAMRALPTRATGEISRFAISKALRDASADGIPLRLGLMRGVVQLSANMGVRHWCAVMEHTLLRLLRGSGIHFQPLGPAIEFRGLRQPCWGPVDQVLGRMRDERPGVWDYVTDGGSLWPDRRLQAVAA</sequence>
<dbReference type="InterPro" id="IPR016181">
    <property type="entry name" value="Acyl_CoA_acyltransferase"/>
</dbReference>
<dbReference type="Gene3D" id="3.40.630.30">
    <property type="match status" value="1"/>
</dbReference>
<dbReference type="SUPFAM" id="SSF55729">
    <property type="entry name" value="Acyl-CoA N-acyltransferases (Nat)"/>
    <property type="match status" value="1"/>
</dbReference>